<dbReference type="InterPro" id="IPR018301">
    <property type="entry name" value="ArAA_hydroxylase_Fe/CU_BS"/>
</dbReference>
<dbReference type="EC" id="1.14.16.1" evidence="5"/>
<proteinExistence type="inferred from homology"/>
<organism evidence="14 15">
    <name type="scientific">Variovorax rhizosphaerae</name>
    <dbReference type="NCBI Taxonomy" id="1836200"/>
    <lineage>
        <taxon>Bacteria</taxon>
        <taxon>Pseudomonadati</taxon>
        <taxon>Pseudomonadota</taxon>
        <taxon>Betaproteobacteria</taxon>
        <taxon>Burkholderiales</taxon>
        <taxon>Comamonadaceae</taxon>
        <taxon>Variovorax</taxon>
    </lineage>
</organism>
<evidence type="ECO:0000256" key="1">
    <source>
        <dbReference type="ARBA" id="ARBA00001060"/>
    </source>
</evidence>
<name>A0ABU8WS46_9BURK</name>
<keyword evidence="8 14" id="KW-0560">Oxidoreductase</keyword>
<dbReference type="PROSITE" id="PS00367">
    <property type="entry name" value="BH4_AAA_HYDROXYL_1"/>
    <property type="match status" value="1"/>
</dbReference>
<evidence type="ECO:0000313" key="14">
    <source>
        <dbReference type="EMBL" id="MEJ8850336.1"/>
    </source>
</evidence>
<dbReference type="PROSITE" id="PS51410">
    <property type="entry name" value="BH4_AAA_HYDROXYL_2"/>
    <property type="match status" value="1"/>
</dbReference>
<evidence type="ECO:0000256" key="7">
    <source>
        <dbReference type="ARBA" id="ARBA00022723"/>
    </source>
</evidence>
<feature type="domain" description="Biopterin-dependent aromatic amino acid hydroxylase family profile" evidence="13">
    <location>
        <begin position="1"/>
        <end position="308"/>
    </location>
</feature>
<evidence type="ECO:0000256" key="5">
    <source>
        <dbReference type="ARBA" id="ARBA00011995"/>
    </source>
</evidence>
<dbReference type="PRINTS" id="PR00372">
    <property type="entry name" value="FYWHYDRXLASE"/>
</dbReference>
<evidence type="ECO:0000256" key="3">
    <source>
        <dbReference type="ARBA" id="ARBA00005088"/>
    </source>
</evidence>
<dbReference type="CDD" id="cd03348">
    <property type="entry name" value="pro_PheOH"/>
    <property type="match status" value="1"/>
</dbReference>
<comment type="similarity">
    <text evidence="4">Belongs to the biopterin-dependent aromatic amino acid hydroxylase family.</text>
</comment>
<evidence type="ECO:0000256" key="8">
    <source>
        <dbReference type="ARBA" id="ARBA00023002"/>
    </source>
</evidence>
<comment type="caution">
    <text evidence="14">The sequence shown here is derived from an EMBL/GenBank/DDBJ whole genome shotgun (WGS) entry which is preliminary data.</text>
</comment>
<keyword evidence="15" id="KW-1185">Reference proteome</keyword>
<evidence type="ECO:0000256" key="10">
    <source>
        <dbReference type="ARBA" id="ARBA00023033"/>
    </source>
</evidence>
<dbReference type="NCBIfam" id="NF008877">
    <property type="entry name" value="PRK11913.1-2"/>
    <property type="match status" value="1"/>
</dbReference>
<keyword evidence="10" id="KW-0503">Monooxygenase</keyword>
<evidence type="ECO:0000256" key="12">
    <source>
        <dbReference type="ARBA" id="ARBA00029922"/>
    </source>
</evidence>
<dbReference type="InterPro" id="IPR001273">
    <property type="entry name" value="ArAA_hydroxylase"/>
</dbReference>
<keyword evidence="7" id="KW-0479">Metal-binding</keyword>
<keyword evidence="11" id="KW-0585">Phenylalanine catabolism</keyword>
<comment type="catalytic activity">
    <reaction evidence="1">
        <text>(6R)-L-erythro-5,6,7,8-tetrahydrobiopterin + L-phenylalanine + O2 = (4aS,6R)-4a-hydroxy-L-erythro-5,6,7,8-tetrahydrobiopterin + L-tyrosine</text>
        <dbReference type="Rhea" id="RHEA:20273"/>
        <dbReference type="ChEBI" id="CHEBI:15379"/>
        <dbReference type="ChEBI" id="CHEBI:15642"/>
        <dbReference type="ChEBI" id="CHEBI:58095"/>
        <dbReference type="ChEBI" id="CHEBI:58315"/>
        <dbReference type="ChEBI" id="CHEBI:59560"/>
        <dbReference type="EC" id="1.14.16.1"/>
    </reaction>
</comment>
<reference evidence="14 15" key="1">
    <citation type="submission" date="2024-03" db="EMBL/GenBank/DDBJ databases">
        <title>Novel species of the genus Variovorax.</title>
        <authorList>
            <person name="Liu Q."/>
            <person name="Xin Y.-H."/>
        </authorList>
    </citation>
    <scope>NUCLEOTIDE SEQUENCE [LARGE SCALE GENOMIC DNA]</scope>
    <source>
        <strain evidence="14 15">KACC 18900</strain>
    </source>
</reference>
<dbReference type="PANTHER" id="PTHR11473">
    <property type="entry name" value="AROMATIC AMINO ACID HYDROXYLASE"/>
    <property type="match status" value="1"/>
</dbReference>
<protein>
    <recommendedName>
        <fullName evidence="6">Phenylalanine-4-hydroxylase</fullName>
        <ecNumber evidence="5">1.14.16.1</ecNumber>
    </recommendedName>
    <alternativeName>
        <fullName evidence="12">Phe-4-monooxygenase</fullName>
    </alternativeName>
</protein>
<dbReference type="Pfam" id="PF00351">
    <property type="entry name" value="Biopterin_H"/>
    <property type="match status" value="1"/>
</dbReference>
<evidence type="ECO:0000256" key="4">
    <source>
        <dbReference type="ARBA" id="ARBA00009712"/>
    </source>
</evidence>
<dbReference type="Gene3D" id="1.10.800.10">
    <property type="entry name" value="Aromatic amino acid hydroxylase"/>
    <property type="match status" value="1"/>
</dbReference>
<dbReference type="GO" id="GO:0004505">
    <property type="term" value="F:phenylalanine 4-monooxygenase activity"/>
    <property type="evidence" value="ECO:0007669"/>
    <property type="project" value="UniProtKB-EC"/>
</dbReference>
<evidence type="ECO:0000256" key="9">
    <source>
        <dbReference type="ARBA" id="ARBA00023004"/>
    </source>
</evidence>
<dbReference type="PANTHER" id="PTHR11473:SF24">
    <property type="entry name" value="PHENYLALANINE-4-HYDROXYLASE"/>
    <property type="match status" value="1"/>
</dbReference>
<keyword evidence="9" id="KW-0408">Iron</keyword>
<dbReference type="NCBIfam" id="TIGR01267">
    <property type="entry name" value="Phe4hydrox_mono"/>
    <property type="match status" value="1"/>
</dbReference>
<evidence type="ECO:0000313" key="15">
    <source>
        <dbReference type="Proteomes" id="UP001385892"/>
    </source>
</evidence>
<comment type="cofactor">
    <cofactor evidence="2">
        <name>Fe(2+)</name>
        <dbReference type="ChEBI" id="CHEBI:29033"/>
    </cofactor>
</comment>
<sequence>MLMQLKELTPEGLKTGHGLAGGDAPTRADWTIDQGWHNYTAAEHAVWKTLFERQSKLLPGRACDEFVAGMRDLPIGPEQIPDFEQLSEVLMQRTGWQVVAVPGLVPDEVFFEHLANRRFPAGHFIRKPSELDYLEEPDVFHDVFGHVPMLMNPAIADYIQAYGVGGLRARKLGVLDKLARVYWYTVEFGLVKQADGLRIYGAGIASSYTETVFSLDDPSPNRIGFDLERVMRTNYRIDDFQESYFVIDNLDKLLDLAHIDFAPLYERIAGQPEYQPGTVLPSDTLLTRGTGSYHDAKRAATRPVTSLN</sequence>
<gene>
    <name evidence="14" type="primary">phhA</name>
    <name evidence="14" type="ORF">WKW82_27115</name>
</gene>
<dbReference type="Proteomes" id="UP001385892">
    <property type="component" value="Unassembled WGS sequence"/>
</dbReference>
<dbReference type="SUPFAM" id="SSF56534">
    <property type="entry name" value="Aromatic aminoacid monoxygenases, catalytic and oligomerization domains"/>
    <property type="match status" value="1"/>
</dbReference>
<evidence type="ECO:0000259" key="13">
    <source>
        <dbReference type="PROSITE" id="PS51410"/>
    </source>
</evidence>
<evidence type="ECO:0000256" key="6">
    <source>
        <dbReference type="ARBA" id="ARBA00020276"/>
    </source>
</evidence>
<dbReference type="InterPro" id="IPR036329">
    <property type="entry name" value="Aro-AA_hydroxylase_C_sf"/>
</dbReference>
<dbReference type="InterPro" id="IPR019774">
    <property type="entry name" value="Aromatic-AA_hydroxylase_C"/>
</dbReference>
<accession>A0ABU8WS46</accession>
<dbReference type="EMBL" id="JBBKZT010000014">
    <property type="protein sequence ID" value="MEJ8850336.1"/>
    <property type="molecule type" value="Genomic_DNA"/>
</dbReference>
<dbReference type="RefSeq" id="WP_340345640.1">
    <property type="nucleotide sequence ID" value="NZ_JBBKZT010000014.1"/>
</dbReference>
<dbReference type="InterPro" id="IPR005960">
    <property type="entry name" value="Phe-4-hydroxylase_mono"/>
</dbReference>
<evidence type="ECO:0000256" key="11">
    <source>
        <dbReference type="ARBA" id="ARBA00023232"/>
    </source>
</evidence>
<evidence type="ECO:0000256" key="2">
    <source>
        <dbReference type="ARBA" id="ARBA00001954"/>
    </source>
</evidence>
<comment type="pathway">
    <text evidence="3">Amino-acid degradation; L-phenylalanine degradation; acetoacetate and fumarate from L-phenylalanine: step 1/6.</text>
</comment>
<dbReference type="InterPro" id="IPR036951">
    <property type="entry name" value="ArAA_hydroxylase_sf"/>
</dbReference>